<keyword evidence="3 6" id="KW-0812">Transmembrane</keyword>
<evidence type="ECO:0000256" key="5">
    <source>
        <dbReference type="ARBA" id="ARBA00023136"/>
    </source>
</evidence>
<dbReference type="InterPro" id="IPR005495">
    <property type="entry name" value="LptG/LptF_permease"/>
</dbReference>
<dbReference type="GO" id="GO:0015920">
    <property type="term" value="P:lipopolysaccharide transport"/>
    <property type="evidence" value="ECO:0007669"/>
    <property type="project" value="TreeGrafter"/>
</dbReference>
<dbReference type="GO" id="GO:0055085">
    <property type="term" value="P:transmembrane transport"/>
    <property type="evidence" value="ECO:0007669"/>
    <property type="project" value="InterPro"/>
</dbReference>
<comment type="subcellular location">
    <subcellularLocation>
        <location evidence="1">Cell membrane</location>
        <topology evidence="1">Multi-pass membrane protein</topology>
    </subcellularLocation>
</comment>
<sequence>MWRSRIGASERRPQQGQAARLRTVERYIFRRVAIASLSAFAAILAVVWVTQAVTRIDFATGSAGSIGAFLTMMVLLTPQFVTLTLPFGLLIGTVNVLNAMNADSEMPVMAGSGIGRMAFARPVLIVAVALGATVFLVSHLVEPRANRAVRDIVTDLRTDLLATLIQDGRFTEVEDGLTIYVDRKDAGGRLSGVMIADKRNPETHLLQFAQEAVVDDSGDVSLLVLREGQLHRTEVATGQVSIIRFQSYAVDLARFGSATGSHTYLPHERETAYLLDPDANDPTLNTWPGLARGELHRRLSEWLYPILFALVALVLAGQPRSHRTTSIMTVVLAFGAGLGYRWGSYFAYNTIKIDGALFWLLYAVPLGGIALSVLMYLRGWTVAVPDRAMLAVQRFAGKLGGPSRAGAAAS</sequence>
<evidence type="ECO:0000256" key="2">
    <source>
        <dbReference type="ARBA" id="ARBA00022475"/>
    </source>
</evidence>
<accession>A0A4P6V159</accession>
<evidence type="ECO:0000256" key="4">
    <source>
        <dbReference type="ARBA" id="ARBA00022989"/>
    </source>
</evidence>
<name>A0A4P6V159_9HYPH</name>
<protein>
    <submittedName>
        <fullName evidence="7">LPS export ABC transporter permease LptF</fullName>
    </submittedName>
</protein>
<dbReference type="NCBIfam" id="TIGR04407">
    <property type="entry name" value="LptF_YjgP"/>
    <property type="match status" value="1"/>
</dbReference>
<evidence type="ECO:0000256" key="3">
    <source>
        <dbReference type="ARBA" id="ARBA00022692"/>
    </source>
</evidence>
<dbReference type="PANTHER" id="PTHR33529">
    <property type="entry name" value="SLR0882 PROTEIN-RELATED"/>
    <property type="match status" value="1"/>
</dbReference>
<keyword evidence="8" id="KW-1185">Reference proteome</keyword>
<evidence type="ECO:0000313" key="8">
    <source>
        <dbReference type="Proteomes" id="UP000293719"/>
    </source>
</evidence>
<keyword evidence="4 6" id="KW-1133">Transmembrane helix</keyword>
<organism evidence="7 8">
    <name type="scientific">Roseitalea porphyridii</name>
    <dbReference type="NCBI Taxonomy" id="1852022"/>
    <lineage>
        <taxon>Bacteria</taxon>
        <taxon>Pseudomonadati</taxon>
        <taxon>Pseudomonadota</taxon>
        <taxon>Alphaproteobacteria</taxon>
        <taxon>Hyphomicrobiales</taxon>
        <taxon>Ahrensiaceae</taxon>
        <taxon>Roseitalea</taxon>
    </lineage>
</organism>
<dbReference type="KEGG" id="rpod:E0E05_06580"/>
<dbReference type="Proteomes" id="UP000293719">
    <property type="component" value="Chromosome"/>
</dbReference>
<dbReference type="EMBL" id="CP036532">
    <property type="protein sequence ID" value="QBK30296.1"/>
    <property type="molecule type" value="Genomic_DNA"/>
</dbReference>
<proteinExistence type="predicted"/>
<dbReference type="GO" id="GO:0043190">
    <property type="term" value="C:ATP-binding cassette (ABC) transporter complex"/>
    <property type="evidence" value="ECO:0007669"/>
    <property type="project" value="InterPro"/>
</dbReference>
<reference evidence="7 8" key="1">
    <citation type="journal article" date="2017" name="Int. J. Syst. Evol. Microbiol.">
        <title>Roseitalea porphyridii gen. nov., sp. nov., isolated from a red alga, and reclassification of Hoeflea suaedae Chung et al. 2013 as Pseudohoeflea suaedae gen. nov., comb. nov.</title>
        <authorList>
            <person name="Hyeon J.W."/>
            <person name="Jeong S.E."/>
            <person name="Baek K."/>
            <person name="Jeon C.O."/>
        </authorList>
    </citation>
    <scope>NUCLEOTIDE SEQUENCE [LARGE SCALE GENOMIC DNA]</scope>
    <source>
        <strain evidence="7 8">MA7-20</strain>
    </source>
</reference>
<dbReference type="Pfam" id="PF03739">
    <property type="entry name" value="LptF_LptG"/>
    <property type="match status" value="1"/>
</dbReference>
<dbReference type="InterPro" id="IPR030922">
    <property type="entry name" value="LptF"/>
</dbReference>
<feature type="transmembrane region" description="Helical" evidence="6">
    <location>
        <begin position="355"/>
        <end position="377"/>
    </location>
</feature>
<feature type="transmembrane region" description="Helical" evidence="6">
    <location>
        <begin position="120"/>
        <end position="141"/>
    </location>
</feature>
<feature type="transmembrane region" description="Helical" evidence="6">
    <location>
        <begin position="56"/>
        <end position="76"/>
    </location>
</feature>
<keyword evidence="2" id="KW-1003">Cell membrane</keyword>
<feature type="transmembrane region" description="Helical" evidence="6">
    <location>
        <begin position="28"/>
        <end position="50"/>
    </location>
</feature>
<feature type="transmembrane region" description="Helical" evidence="6">
    <location>
        <begin position="325"/>
        <end position="343"/>
    </location>
</feature>
<evidence type="ECO:0000313" key="7">
    <source>
        <dbReference type="EMBL" id="QBK30296.1"/>
    </source>
</evidence>
<evidence type="ECO:0000256" key="1">
    <source>
        <dbReference type="ARBA" id="ARBA00004651"/>
    </source>
</evidence>
<dbReference type="AlphaFoldDB" id="A0A4P6V159"/>
<feature type="transmembrane region" description="Helical" evidence="6">
    <location>
        <begin position="302"/>
        <end position="319"/>
    </location>
</feature>
<evidence type="ECO:0000256" key="6">
    <source>
        <dbReference type="SAM" id="Phobius"/>
    </source>
</evidence>
<feature type="transmembrane region" description="Helical" evidence="6">
    <location>
        <begin position="83"/>
        <end position="100"/>
    </location>
</feature>
<keyword evidence="5 6" id="KW-0472">Membrane</keyword>
<dbReference type="PANTHER" id="PTHR33529:SF6">
    <property type="entry name" value="YJGP_YJGQ FAMILY PERMEASE"/>
    <property type="match status" value="1"/>
</dbReference>
<gene>
    <name evidence="7" type="primary">lptF</name>
    <name evidence="7" type="ORF">E0E05_06580</name>
</gene>